<evidence type="ECO:0008006" key="5">
    <source>
        <dbReference type="Google" id="ProtNLM"/>
    </source>
</evidence>
<keyword evidence="2" id="KW-0732">Signal</keyword>
<reference evidence="3" key="2">
    <citation type="journal article" date="2023" name="IMA Fungus">
        <title>Comparative genomic study of the Penicillium genus elucidates a diverse pangenome and 15 lateral gene transfer events.</title>
        <authorList>
            <person name="Petersen C."/>
            <person name="Sorensen T."/>
            <person name="Nielsen M.R."/>
            <person name="Sondergaard T.E."/>
            <person name="Sorensen J.L."/>
            <person name="Fitzpatrick D.A."/>
            <person name="Frisvad J.C."/>
            <person name="Nielsen K.L."/>
        </authorList>
    </citation>
    <scope>NUCLEOTIDE SEQUENCE</scope>
    <source>
        <strain evidence="3">IBT 26290</strain>
    </source>
</reference>
<gene>
    <name evidence="3" type="ORF">N7482_000500</name>
</gene>
<dbReference type="PROSITE" id="PS51257">
    <property type="entry name" value="PROKAR_LIPOPROTEIN"/>
    <property type="match status" value="1"/>
</dbReference>
<feature type="signal peptide" evidence="2">
    <location>
        <begin position="1"/>
        <end position="18"/>
    </location>
</feature>
<evidence type="ECO:0000313" key="4">
    <source>
        <dbReference type="Proteomes" id="UP001149163"/>
    </source>
</evidence>
<dbReference type="RefSeq" id="XP_056546231.1">
    <property type="nucleotide sequence ID" value="XM_056682625.1"/>
</dbReference>
<evidence type="ECO:0000256" key="1">
    <source>
        <dbReference type="SAM" id="MobiDB-lite"/>
    </source>
</evidence>
<sequence length="243" mass="24537">MRFSVTALFLAGAACVTAQITDDFLGCAAAALDSIDVSKLADCTDLTSTECLCANKDAITELSDDAKDACDAAGIDLSKLNTTLCADTSNTAAPARHASNPMEPATGRGTTENSKRAFRFSGDEAATPHVIYVTETLTECSCKSTSAPASRMHISQIPVSVPVSSSMAAKVAASTPASTHSAMMAASSSVIFGSQMSAATPGPSGASANRFKTFQGAAPKANAVRSGVAALGIAAVMGLVMVL</sequence>
<dbReference type="OrthoDB" id="4364984at2759"/>
<dbReference type="EMBL" id="JAPQKN010000001">
    <property type="protein sequence ID" value="KAJ5174623.1"/>
    <property type="molecule type" value="Genomic_DNA"/>
</dbReference>
<feature type="chain" id="PRO_5040779559" description="Extracellular membrane protein CFEM domain-containing protein" evidence="2">
    <location>
        <begin position="19"/>
        <end position="243"/>
    </location>
</feature>
<reference evidence="3" key="1">
    <citation type="submission" date="2022-11" db="EMBL/GenBank/DDBJ databases">
        <authorList>
            <person name="Petersen C."/>
        </authorList>
    </citation>
    <scope>NUCLEOTIDE SEQUENCE</scope>
    <source>
        <strain evidence="3">IBT 26290</strain>
    </source>
</reference>
<accession>A0A9W9IBI6</accession>
<dbReference type="GeneID" id="81421801"/>
<proteinExistence type="predicted"/>
<name>A0A9W9IBI6_9EURO</name>
<evidence type="ECO:0000313" key="3">
    <source>
        <dbReference type="EMBL" id="KAJ5174623.1"/>
    </source>
</evidence>
<protein>
    <recommendedName>
        <fullName evidence="5">Extracellular membrane protein CFEM domain-containing protein</fullName>
    </recommendedName>
</protein>
<dbReference type="AlphaFoldDB" id="A0A9W9IBI6"/>
<feature type="region of interest" description="Disordered" evidence="1">
    <location>
        <begin position="92"/>
        <end position="113"/>
    </location>
</feature>
<comment type="caution">
    <text evidence="3">The sequence shown here is derived from an EMBL/GenBank/DDBJ whole genome shotgun (WGS) entry which is preliminary data.</text>
</comment>
<organism evidence="3 4">
    <name type="scientific">Penicillium canariense</name>
    <dbReference type="NCBI Taxonomy" id="189055"/>
    <lineage>
        <taxon>Eukaryota</taxon>
        <taxon>Fungi</taxon>
        <taxon>Dikarya</taxon>
        <taxon>Ascomycota</taxon>
        <taxon>Pezizomycotina</taxon>
        <taxon>Eurotiomycetes</taxon>
        <taxon>Eurotiomycetidae</taxon>
        <taxon>Eurotiales</taxon>
        <taxon>Aspergillaceae</taxon>
        <taxon>Penicillium</taxon>
    </lineage>
</organism>
<evidence type="ECO:0000256" key="2">
    <source>
        <dbReference type="SAM" id="SignalP"/>
    </source>
</evidence>
<keyword evidence="4" id="KW-1185">Reference proteome</keyword>
<dbReference type="Proteomes" id="UP001149163">
    <property type="component" value="Unassembled WGS sequence"/>
</dbReference>